<dbReference type="InterPro" id="IPR011059">
    <property type="entry name" value="Metal-dep_hydrolase_composite"/>
</dbReference>
<dbReference type="Proteomes" id="UP000192903">
    <property type="component" value="Unassembled WGS sequence"/>
</dbReference>
<dbReference type="SUPFAM" id="SSF51556">
    <property type="entry name" value="Metallo-dependent hydrolases"/>
    <property type="match status" value="1"/>
</dbReference>
<dbReference type="STRING" id="464029.SAMN02982989_4514"/>
<evidence type="ECO:0000256" key="2">
    <source>
        <dbReference type="ARBA" id="ARBA00022801"/>
    </source>
</evidence>
<keyword evidence="2" id="KW-0378">Hydrolase</keyword>
<gene>
    <name evidence="4" type="ORF">SAMN02982989_4514</name>
</gene>
<keyword evidence="5" id="KW-1185">Reference proteome</keyword>
<dbReference type="InterPro" id="IPR050287">
    <property type="entry name" value="MTA/SAH_deaminase"/>
</dbReference>
<dbReference type="GO" id="GO:0016810">
    <property type="term" value="F:hydrolase activity, acting on carbon-nitrogen (but not peptide) bonds"/>
    <property type="evidence" value="ECO:0007669"/>
    <property type="project" value="InterPro"/>
</dbReference>
<evidence type="ECO:0000256" key="1">
    <source>
        <dbReference type="ARBA" id="ARBA00006745"/>
    </source>
</evidence>
<evidence type="ECO:0000313" key="4">
    <source>
        <dbReference type="EMBL" id="SMF02270.1"/>
    </source>
</evidence>
<dbReference type="InterPro" id="IPR032466">
    <property type="entry name" value="Metal_Hydrolase"/>
</dbReference>
<dbReference type="Pfam" id="PF01979">
    <property type="entry name" value="Amidohydro_1"/>
    <property type="match status" value="1"/>
</dbReference>
<dbReference type="SUPFAM" id="SSF51338">
    <property type="entry name" value="Composite domain of metallo-dependent hydrolases"/>
    <property type="match status" value="1"/>
</dbReference>
<evidence type="ECO:0000313" key="5">
    <source>
        <dbReference type="Proteomes" id="UP000192903"/>
    </source>
</evidence>
<feature type="domain" description="Amidohydrolase-related" evidence="3">
    <location>
        <begin position="56"/>
        <end position="435"/>
    </location>
</feature>
<dbReference type="Gene3D" id="3.20.20.140">
    <property type="entry name" value="Metal-dependent hydrolases"/>
    <property type="match status" value="1"/>
</dbReference>
<dbReference type="PANTHER" id="PTHR43794:SF11">
    <property type="entry name" value="AMIDOHYDROLASE-RELATED DOMAIN-CONTAINING PROTEIN"/>
    <property type="match status" value="1"/>
</dbReference>
<dbReference type="EMBL" id="FXAF01000002">
    <property type="protein sequence ID" value="SMF02270.1"/>
    <property type="molecule type" value="Genomic_DNA"/>
</dbReference>
<organism evidence="4 5">
    <name type="scientific">Xaviernesmea oryzae</name>
    <dbReference type="NCBI Taxonomy" id="464029"/>
    <lineage>
        <taxon>Bacteria</taxon>
        <taxon>Pseudomonadati</taxon>
        <taxon>Pseudomonadota</taxon>
        <taxon>Alphaproteobacteria</taxon>
        <taxon>Hyphomicrobiales</taxon>
        <taxon>Rhizobiaceae</taxon>
        <taxon>Rhizobium/Agrobacterium group</taxon>
        <taxon>Xaviernesmea</taxon>
    </lineage>
</organism>
<sequence>MPGYWFDNAICLTEKAGRFEAERRSIEVVGGSIAALHPPGGPKPPRLEFIDASGLIAVPGFVNCHSHSPDNLARGTAADLPLELWSLTSSALRERRSHREIYVSTMLGAIEMMRSGTTAVLDHVRISPDIDGEALDAVASAWLDSGMRVVIAPIVSDKSVIETLPFDEDDLAGLDLSAYGSRAPLPARQQMTVVEAFFRRWHGEADGLISVGIGPSGPQRCSDELLAAAGDFSRRYDTILHTHVLETRLQREMGFRLYGRGMIAHLDGLGLLTPRTNLVHSIWLEPDDIGRISAADAAVIHNPVSNARLGSGHCRLSDLLKENIRVGLGTDSACCNDGANLLETMKWAALLHNLRSDDEKTWIGPQTALRLGTSGGADAIGLPDTGRLAAGCAADITFFRSQAPAFQPLNDTVRQLVLSESGSAIDSVMIGGRIVASGGRCTTIDEAAIWEEAQAFADRRRIDGVAAQAAAHALEKPIRRMRQRYGKLWAAGGCACH</sequence>
<name>A0A1X7CSY2_9HYPH</name>
<proteinExistence type="inferred from homology"/>
<dbReference type="Gene3D" id="2.30.40.10">
    <property type="entry name" value="Urease, subunit C, domain 1"/>
    <property type="match status" value="1"/>
</dbReference>
<reference evidence="5" key="1">
    <citation type="submission" date="2017-04" db="EMBL/GenBank/DDBJ databases">
        <authorList>
            <person name="Varghese N."/>
            <person name="Submissions S."/>
        </authorList>
    </citation>
    <scope>NUCLEOTIDE SEQUENCE [LARGE SCALE GENOMIC DNA]</scope>
    <source>
        <strain evidence="5">B4P</strain>
    </source>
</reference>
<dbReference type="InterPro" id="IPR006680">
    <property type="entry name" value="Amidohydro-rel"/>
</dbReference>
<comment type="similarity">
    <text evidence="1">Belongs to the metallo-dependent hydrolases superfamily. ATZ/TRZ family.</text>
</comment>
<dbReference type="AlphaFoldDB" id="A0A1X7CSY2"/>
<evidence type="ECO:0000259" key="3">
    <source>
        <dbReference type="Pfam" id="PF01979"/>
    </source>
</evidence>
<dbReference type="PANTHER" id="PTHR43794">
    <property type="entry name" value="AMINOHYDROLASE SSNA-RELATED"/>
    <property type="match status" value="1"/>
</dbReference>
<accession>A0A1X7CSY2</accession>
<protein>
    <submittedName>
        <fullName evidence="4">Cytosine/adenosine deaminase</fullName>
    </submittedName>
</protein>